<gene>
    <name evidence="1" type="primary">ELP2_1</name>
    <name evidence="1" type="ORF">FBU59_000445</name>
</gene>
<accession>A0ACC1JGT2</accession>
<comment type="caution">
    <text evidence="1">The sequence shown here is derived from an EMBL/GenBank/DDBJ whole genome shotgun (WGS) entry which is preliminary data.</text>
</comment>
<name>A0ACC1JGT2_9FUNG</name>
<evidence type="ECO:0000313" key="2">
    <source>
        <dbReference type="Proteomes" id="UP001150603"/>
    </source>
</evidence>
<keyword evidence="2" id="KW-1185">Reference proteome</keyword>
<sequence length="107" mass="11362">MGDITVVVTAATDGTVRVYEYREFVAELVEVIEVGSRNALDVALAALATGDDSHALVLATGNTDSCVHLYTRLAAAGSKFKKTLRLTGHEDWVTSLSFLSYGRSGPA</sequence>
<protein>
    <submittedName>
        <fullName evidence="1">Elongator subunit elp2</fullName>
    </submittedName>
</protein>
<reference evidence="1" key="1">
    <citation type="submission" date="2022-07" db="EMBL/GenBank/DDBJ databases">
        <title>Phylogenomic reconstructions and comparative analyses of Kickxellomycotina fungi.</title>
        <authorList>
            <person name="Reynolds N.K."/>
            <person name="Stajich J.E."/>
            <person name="Barry K."/>
            <person name="Grigoriev I.V."/>
            <person name="Crous P."/>
            <person name="Smith M.E."/>
        </authorList>
    </citation>
    <scope>NUCLEOTIDE SEQUENCE</scope>
    <source>
        <strain evidence="1">NRRL 5244</strain>
    </source>
</reference>
<feature type="non-terminal residue" evidence="1">
    <location>
        <position position="107"/>
    </location>
</feature>
<evidence type="ECO:0000313" key="1">
    <source>
        <dbReference type="EMBL" id="KAJ1950935.1"/>
    </source>
</evidence>
<organism evidence="1 2">
    <name type="scientific">Linderina macrospora</name>
    <dbReference type="NCBI Taxonomy" id="4868"/>
    <lineage>
        <taxon>Eukaryota</taxon>
        <taxon>Fungi</taxon>
        <taxon>Fungi incertae sedis</taxon>
        <taxon>Zoopagomycota</taxon>
        <taxon>Kickxellomycotina</taxon>
        <taxon>Kickxellomycetes</taxon>
        <taxon>Kickxellales</taxon>
        <taxon>Kickxellaceae</taxon>
        <taxon>Linderina</taxon>
    </lineage>
</organism>
<dbReference type="EMBL" id="JANBPW010000090">
    <property type="protein sequence ID" value="KAJ1950935.1"/>
    <property type="molecule type" value="Genomic_DNA"/>
</dbReference>
<proteinExistence type="predicted"/>
<dbReference type="Proteomes" id="UP001150603">
    <property type="component" value="Unassembled WGS sequence"/>
</dbReference>